<dbReference type="STRING" id="1776334.APZ16_04970"/>
<keyword evidence="1 5" id="KW-0808">Transferase</keyword>
<evidence type="ECO:0000313" key="6">
    <source>
        <dbReference type="EMBL" id="KUO40538.1"/>
    </source>
</evidence>
<comment type="catalytic activity">
    <reaction evidence="5">
        <text>(2S)-2-phospholactate + GTP + H(+) = (2S)-lactyl-2-diphospho-5'-guanosine + diphosphate</text>
        <dbReference type="Rhea" id="RHEA:63424"/>
        <dbReference type="ChEBI" id="CHEBI:15378"/>
        <dbReference type="ChEBI" id="CHEBI:33019"/>
        <dbReference type="ChEBI" id="CHEBI:37565"/>
        <dbReference type="ChEBI" id="CHEBI:59435"/>
        <dbReference type="ChEBI" id="CHEBI:59906"/>
        <dbReference type="EC" id="2.7.7.68"/>
    </reaction>
</comment>
<name>A0A147JVK7_HADYE</name>
<evidence type="ECO:0000256" key="1">
    <source>
        <dbReference type="ARBA" id="ARBA00022679"/>
    </source>
</evidence>
<dbReference type="PANTHER" id="PTHR40392:SF1">
    <property type="entry name" value="2-PHOSPHO-L-LACTATE GUANYLYLTRANSFERASE"/>
    <property type="match status" value="1"/>
</dbReference>
<evidence type="ECO:0000313" key="7">
    <source>
        <dbReference type="Proteomes" id="UP000074294"/>
    </source>
</evidence>
<gene>
    <name evidence="5" type="primary">cofC</name>
    <name evidence="6" type="ORF">APZ16_04970</name>
</gene>
<comment type="subunit">
    <text evidence="5">Homodimer.</text>
</comment>
<comment type="function">
    <text evidence="5">Guanylyltransferase that catalyzes the activation of (2S)-2-phospholactate (2-PL) as (2S)-lactyl-2-diphospho-5'-guanosine, via the condensation of 2-PL with GTP. It is involved in the biosynthesis of coenzyme F420, a hydride carrier cofactor.</text>
</comment>
<dbReference type="UniPathway" id="UPA00071"/>
<reference evidence="6 7" key="1">
    <citation type="journal article" date="2016" name="Nat. Microbiol.">
        <title>Genomic inference of the metabolism of cosmopolitan subsurface Archaea, Hadesarchaea.</title>
        <authorList>
            <person name="Baker B.J."/>
            <person name="Saw J.H."/>
            <person name="Lind A.E."/>
            <person name="Lazar C.S."/>
            <person name="Hinrichs K.-U."/>
            <person name="Teske A.P."/>
            <person name="Ettema T.J."/>
        </authorList>
    </citation>
    <scope>NUCLEOTIDE SEQUENCE [LARGE SCALE GENOMIC DNA]</scope>
</reference>
<dbReference type="InterPro" id="IPR002835">
    <property type="entry name" value="CofC"/>
</dbReference>
<dbReference type="Pfam" id="PF01983">
    <property type="entry name" value="CofC"/>
    <property type="match status" value="1"/>
</dbReference>
<evidence type="ECO:0000256" key="4">
    <source>
        <dbReference type="ARBA" id="ARBA00023134"/>
    </source>
</evidence>
<sequence length="213" mass="23195">MTVWAIIPVKRLDAAKSSLARVLNPAQRRWLVLAMLADMLHALSQAPSISGTAVVSQDEEVLDFARKNGATAIREQNLGLNGAFRLAINRVVEWGATAVLLLPGDLPLLRAADVENIIAMASAAREVIISPSKANGTNALFLRPPDVMELKFGGESFPLHVAEAVRVGVKPRIYRSTTVAFDVDEPEDLIAMESLETRSQTREFLLRTKAGRT</sequence>
<dbReference type="AlphaFoldDB" id="A0A147JVK7"/>
<dbReference type="InterPro" id="IPR029044">
    <property type="entry name" value="Nucleotide-diphossugar_trans"/>
</dbReference>
<comment type="similarity">
    <text evidence="5">Belongs to the CofC family.</text>
</comment>
<protein>
    <recommendedName>
        <fullName evidence="5">2-phospho-L-lactate guanylyltransferase</fullName>
        <shortName evidence="5">LP guanylyltransferase</shortName>
        <ecNumber evidence="5">2.7.7.68</ecNumber>
    </recommendedName>
</protein>
<evidence type="ECO:0000256" key="2">
    <source>
        <dbReference type="ARBA" id="ARBA00022695"/>
    </source>
</evidence>
<comment type="pathway">
    <text evidence="5">Cofactor biosynthesis; coenzyme F420 biosynthesis.</text>
</comment>
<dbReference type="GO" id="GO:0005525">
    <property type="term" value="F:GTP binding"/>
    <property type="evidence" value="ECO:0007669"/>
    <property type="project" value="UniProtKB-KW"/>
</dbReference>
<dbReference type="EMBL" id="LQMQ01000039">
    <property type="protein sequence ID" value="KUO40538.1"/>
    <property type="molecule type" value="Genomic_DNA"/>
</dbReference>
<keyword evidence="2 5" id="KW-0548">Nucleotidyltransferase</keyword>
<keyword evidence="3 5" id="KW-0547">Nucleotide-binding</keyword>
<keyword evidence="4 5" id="KW-0342">GTP-binding</keyword>
<dbReference type="PANTHER" id="PTHR40392">
    <property type="entry name" value="2-PHOSPHO-L-LACTATE GUANYLYLTRANSFERASE"/>
    <property type="match status" value="1"/>
</dbReference>
<dbReference type="NCBIfam" id="TIGR03552">
    <property type="entry name" value="F420_cofC"/>
    <property type="match status" value="1"/>
</dbReference>
<organism evidence="6 7">
    <name type="scientific">Hadarchaeum yellowstonense</name>
    <dbReference type="NCBI Taxonomy" id="1776334"/>
    <lineage>
        <taxon>Archaea</taxon>
        <taxon>Methanobacteriati</taxon>
        <taxon>Candidatus Hadarchaeota</taxon>
        <taxon>Candidatus Hadarchaeia</taxon>
        <taxon>Candidatus Hadarchaeales</taxon>
        <taxon>Candidatus Hadarchaeaceae</taxon>
        <taxon>Candidatus Hadarchaeum</taxon>
    </lineage>
</organism>
<comment type="caution">
    <text evidence="6">The sequence shown here is derived from an EMBL/GenBank/DDBJ whole genome shotgun (WGS) entry which is preliminary data.</text>
</comment>
<proteinExistence type="inferred from homology"/>
<dbReference type="Proteomes" id="UP000074294">
    <property type="component" value="Unassembled WGS sequence"/>
</dbReference>
<accession>A0A147JVK7</accession>
<dbReference type="Gene3D" id="3.90.550.10">
    <property type="entry name" value="Spore Coat Polysaccharide Biosynthesis Protein SpsA, Chain A"/>
    <property type="match status" value="1"/>
</dbReference>
<dbReference type="EC" id="2.7.7.68" evidence="5"/>
<evidence type="ECO:0000256" key="3">
    <source>
        <dbReference type="ARBA" id="ARBA00022741"/>
    </source>
</evidence>
<dbReference type="GO" id="GO:0052645">
    <property type="term" value="P:F420-0 metabolic process"/>
    <property type="evidence" value="ECO:0007669"/>
    <property type="project" value="UniProtKB-UniRule"/>
</dbReference>
<dbReference type="GO" id="GO:0043814">
    <property type="term" value="F:phospholactate guanylyltransferase activity"/>
    <property type="evidence" value="ECO:0007669"/>
    <property type="project" value="UniProtKB-EC"/>
</dbReference>
<dbReference type="SUPFAM" id="SSF53448">
    <property type="entry name" value="Nucleotide-diphospho-sugar transferases"/>
    <property type="match status" value="1"/>
</dbReference>
<evidence type="ECO:0000256" key="5">
    <source>
        <dbReference type="HAMAP-Rule" id="MF_02114"/>
    </source>
</evidence>
<dbReference type="HAMAP" id="MF_02114">
    <property type="entry name" value="CofC"/>
    <property type="match status" value="1"/>
</dbReference>